<feature type="compositionally biased region" description="Polar residues" evidence="1">
    <location>
        <begin position="45"/>
        <end position="59"/>
    </location>
</feature>
<feature type="region of interest" description="Disordered" evidence="1">
    <location>
        <begin position="1"/>
        <end position="80"/>
    </location>
</feature>
<dbReference type="PATRIC" id="fig|1227496.3.peg.1581"/>
<dbReference type="RefSeq" id="WP_006430636.1">
    <property type="nucleotide sequence ID" value="NZ_AOID01000025.1"/>
</dbReference>
<gene>
    <name evidence="2" type="ORF">C489_07820</name>
</gene>
<keyword evidence="3" id="KW-1185">Reference proteome</keyword>
<accession>L9Y3A1</accession>
<dbReference type="Pfam" id="PF24332">
    <property type="entry name" value="DUF7500"/>
    <property type="match status" value="1"/>
</dbReference>
<evidence type="ECO:0000256" key="1">
    <source>
        <dbReference type="SAM" id="MobiDB-lite"/>
    </source>
</evidence>
<protein>
    <submittedName>
        <fullName evidence="2">Uncharacterized protein</fullName>
    </submittedName>
</protein>
<evidence type="ECO:0000313" key="2">
    <source>
        <dbReference type="EMBL" id="ELY68166.1"/>
    </source>
</evidence>
<organism evidence="2 3">
    <name type="scientific">Natrinema versiforme JCM 10478</name>
    <dbReference type="NCBI Taxonomy" id="1227496"/>
    <lineage>
        <taxon>Archaea</taxon>
        <taxon>Methanobacteriati</taxon>
        <taxon>Methanobacteriota</taxon>
        <taxon>Stenosarchaea group</taxon>
        <taxon>Halobacteria</taxon>
        <taxon>Halobacteriales</taxon>
        <taxon>Natrialbaceae</taxon>
        <taxon>Natrinema</taxon>
    </lineage>
</organism>
<comment type="caution">
    <text evidence="2">The sequence shown here is derived from an EMBL/GenBank/DDBJ whole genome shotgun (WGS) entry which is preliminary data.</text>
</comment>
<name>L9Y3A1_9EURY</name>
<dbReference type="InterPro" id="IPR055923">
    <property type="entry name" value="DUF7500"/>
</dbReference>
<reference evidence="2 3" key="1">
    <citation type="journal article" date="2014" name="PLoS Genet.">
        <title>Phylogenetically driven sequencing of extremely halophilic archaea reveals strategies for static and dynamic osmo-response.</title>
        <authorList>
            <person name="Becker E.A."/>
            <person name="Seitzer P.M."/>
            <person name="Tritt A."/>
            <person name="Larsen D."/>
            <person name="Krusor M."/>
            <person name="Yao A.I."/>
            <person name="Wu D."/>
            <person name="Madern D."/>
            <person name="Eisen J.A."/>
            <person name="Darling A.E."/>
            <person name="Facciotti M.T."/>
        </authorList>
    </citation>
    <scope>NUCLEOTIDE SEQUENCE [LARGE SCALE GENOMIC DNA]</scope>
    <source>
        <strain evidence="2 3">JCM 10478</strain>
    </source>
</reference>
<dbReference type="STRING" id="1227496.C489_07820"/>
<dbReference type="Proteomes" id="UP000011632">
    <property type="component" value="Unassembled WGS sequence"/>
</dbReference>
<dbReference type="AlphaFoldDB" id="L9Y3A1"/>
<proteinExistence type="predicted"/>
<dbReference type="OrthoDB" id="177137at2157"/>
<feature type="compositionally biased region" description="Basic and acidic residues" evidence="1">
    <location>
        <begin position="28"/>
        <end position="44"/>
    </location>
</feature>
<sequence>MSPDSPQEDGVLAPDELQLEDDNVAKLSENRYLVRADAADKEPSTDATTITDPDSSPTHLESEHAHTAPETALADAAEPHGVDITLKTDGAVAHHRATSHDVREVFVDLLTWYAGQLDDDMSPSEALQVMLAASDLEV</sequence>
<dbReference type="EMBL" id="AOID01000025">
    <property type="protein sequence ID" value="ELY68166.1"/>
    <property type="molecule type" value="Genomic_DNA"/>
</dbReference>
<evidence type="ECO:0000313" key="3">
    <source>
        <dbReference type="Proteomes" id="UP000011632"/>
    </source>
</evidence>